<dbReference type="InterPro" id="IPR054000">
    <property type="entry name" value="MLKL_N"/>
</dbReference>
<accession>A0A4Y7Q7A8</accession>
<dbReference type="InterPro" id="IPR036537">
    <property type="entry name" value="Adaptor_Cbl_N_dom_sf"/>
</dbReference>
<sequence length="555" mass="62722">MASLRCVTRLPEVLITTNHTLKTGSKKSRSTIDDSLSNASSFVEMAKAVAPLAPVPFLLGIIGTAQSIIDTAHGVRQNKSDCAELARRVSDLTEHIHGQIRGHEDIIDTTLAVTLEGFQQQLVEIEQFMLDHTSQQLISRIVHRGSVSVRIVKLTSKLNNAMQAFTTTLNLRLALQMNQLSRSMEGFKDIVAGNRQYDGQFHIYRRADVCLIAKRTLQQFCDGSSEEYHDGIIDGRTVAVKIYRNSPKRFTAALNALKHVWHPNVAQLEGYSQNDCYSFLVLKIVIFPLREYLSSLTQLEQMLTILKSIAIYIDVELYLRDRGLTSMNPSTEFKVDARCEPHFEALNHSYYMPCPGIHSRSCMVDLTVQQLPACAVFSSDYDLVSWSRPFLEEEDLHVKNTSVALHQGVSRLSRNAINPEEFQGLLHAFVDSFSHLISRYRPPNFLTGPDPRVVRILDGKGPVLLSERIMKDKRREAMAYLATHGPALAVHHKIKLEDIAITIMFKFEYGPEQASEFGTESLRWSEKTRLTPGLAHLLRLIYSLQYGFEISECPY</sequence>
<reference evidence="2 3" key="1">
    <citation type="submission" date="2018-06" db="EMBL/GenBank/DDBJ databases">
        <title>A transcriptomic atlas of mushroom development highlights an independent origin of complex multicellularity.</title>
        <authorList>
            <consortium name="DOE Joint Genome Institute"/>
            <person name="Krizsan K."/>
            <person name="Almasi E."/>
            <person name="Merenyi Z."/>
            <person name="Sahu N."/>
            <person name="Viragh M."/>
            <person name="Koszo T."/>
            <person name="Mondo S."/>
            <person name="Kiss B."/>
            <person name="Balint B."/>
            <person name="Kues U."/>
            <person name="Barry K."/>
            <person name="Hegedus J.C."/>
            <person name="Henrissat B."/>
            <person name="Johnson J."/>
            <person name="Lipzen A."/>
            <person name="Ohm R."/>
            <person name="Nagy I."/>
            <person name="Pangilinan J."/>
            <person name="Yan J."/>
            <person name="Xiong Y."/>
            <person name="Grigoriev I.V."/>
            <person name="Hibbett D.S."/>
            <person name="Nagy L.G."/>
        </authorList>
    </citation>
    <scope>NUCLEOTIDE SEQUENCE [LARGE SCALE GENOMIC DNA]</scope>
    <source>
        <strain evidence="2 3">SZMC22713</strain>
    </source>
</reference>
<gene>
    <name evidence="2" type="ORF">BD410DRAFT_897917</name>
</gene>
<keyword evidence="3" id="KW-1185">Reference proteome</keyword>
<dbReference type="EMBL" id="ML170172">
    <property type="protein sequence ID" value="TDL23098.1"/>
    <property type="molecule type" value="Genomic_DNA"/>
</dbReference>
<name>A0A4Y7Q7A8_9AGAM</name>
<dbReference type="SUPFAM" id="SSF56112">
    <property type="entry name" value="Protein kinase-like (PK-like)"/>
    <property type="match status" value="1"/>
</dbReference>
<dbReference type="Proteomes" id="UP000294933">
    <property type="component" value="Unassembled WGS sequence"/>
</dbReference>
<organism evidence="2 3">
    <name type="scientific">Rickenella mellea</name>
    <dbReference type="NCBI Taxonomy" id="50990"/>
    <lineage>
        <taxon>Eukaryota</taxon>
        <taxon>Fungi</taxon>
        <taxon>Dikarya</taxon>
        <taxon>Basidiomycota</taxon>
        <taxon>Agaricomycotina</taxon>
        <taxon>Agaricomycetes</taxon>
        <taxon>Hymenochaetales</taxon>
        <taxon>Rickenellaceae</taxon>
        <taxon>Rickenella</taxon>
    </lineage>
</organism>
<feature type="domain" description="Mixed lineage kinase" evidence="1">
    <location>
        <begin position="61"/>
        <end position="184"/>
    </location>
</feature>
<dbReference type="InterPro" id="IPR011009">
    <property type="entry name" value="Kinase-like_dom_sf"/>
</dbReference>
<evidence type="ECO:0000313" key="3">
    <source>
        <dbReference type="Proteomes" id="UP000294933"/>
    </source>
</evidence>
<dbReference type="GO" id="GO:0007166">
    <property type="term" value="P:cell surface receptor signaling pathway"/>
    <property type="evidence" value="ECO:0007669"/>
    <property type="project" value="InterPro"/>
</dbReference>
<dbReference type="Gene3D" id="1.20.930.20">
    <property type="entry name" value="Adaptor protein Cbl, N-terminal domain"/>
    <property type="match status" value="1"/>
</dbReference>
<dbReference type="VEuPathDB" id="FungiDB:BD410DRAFT_897917"/>
<evidence type="ECO:0000259" key="1">
    <source>
        <dbReference type="Pfam" id="PF22215"/>
    </source>
</evidence>
<evidence type="ECO:0000313" key="2">
    <source>
        <dbReference type="EMBL" id="TDL23098.1"/>
    </source>
</evidence>
<protein>
    <recommendedName>
        <fullName evidence="1">Mixed lineage kinase domain-containing protein</fullName>
    </recommendedName>
</protein>
<dbReference type="InterPro" id="IPR059179">
    <property type="entry name" value="MLKL-like_MCAfunc"/>
</dbReference>
<dbReference type="Pfam" id="PF22215">
    <property type="entry name" value="MLKL_N"/>
    <property type="match status" value="1"/>
</dbReference>
<dbReference type="OrthoDB" id="3247621at2759"/>
<dbReference type="AlphaFoldDB" id="A0A4Y7Q7A8"/>
<proteinExistence type="predicted"/>
<dbReference type="CDD" id="cd21037">
    <property type="entry name" value="MLKL_NTD"/>
    <property type="match status" value="1"/>
</dbReference>